<evidence type="ECO:0000256" key="2">
    <source>
        <dbReference type="ARBA" id="ARBA00022801"/>
    </source>
</evidence>
<evidence type="ECO:0000256" key="6">
    <source>
        <dbReference type="PROSITE-ProRule" id="PRU00560"/>
    </source>
</evidence>
<keyword evidence="2 6" id="KW-0378">Hydrolase</keyword>
<dbReference type="GO" id="GO:0000725">
    <property type="term" value="P:recombinational repair"/>
    <property type="evidence" value="ECO:0007669"/>
    <property type="project" value="TreeGrafter"/>
</dbReference>
<dbReference type="GO" id="GO:0003677">
    <property type="term" value="F:DNA binding"/>
    <property type="evidence" value="ECO:0007669"/>
    <property type="project" value="InterPro"/>
</dbReference>
<dbReference type="Proteomes" id="UP000248795">
    <property type="component" value="Unassembled WGS sequence"/>
</dbReference>
<evidence type="ECO:0000256" key="4">
    <source>
        <dbReference type="ARBA" id="ARBA00022840"/>
    </source>
</evidence>
<proteinExistence type="predicted"/>
<feature type="binding site" evidence="6">
    <location>
        <begin position="228"/>
        <end position="235"/>
    </location>
    <ligand>
        <name>ATP</name>
        <dbReference type="ChEBI" id="CHEBI:30616"/>
    </ligand>
</feature>
<evidence type="ECO:0000313" key="9">
    <source>
        <dbReference type="Proteomes" id="UP000248795"/>
    </source>
</evidence>
<dbReference type="GO" id="GO:0016787">
    <property type="term" value="F:hydrolase activity"/>
    <property type="evidence" value="ECO:0007669"/>
    <property type="project" value="UniProtKB-UniRule"/>
</dbReference>
<dbReference type="InterPro" id="IPR014016">
    <property type="entry name" value="UvrD-like_ATP-bd"/>
</dbReference>
<keyword evidence="4 6" id="KW-0067">ATP-binding</keyword>
<dbReference type="AlphaFoldDB" id="A0A2W2B710"/>
<dbReference type="PANTHER" id="PTHR11070:SF2">
    <property type="entry name" value="ATP-DEPENDENT DNA HELICASE SRS2"/>
    <property type="match status" value="1"/>
</dbReference>
<evidence type="ECO:0000313" key="8">
    <source>
        <dbReference type="EMBL" id="PZF75858.1"/>
    </source>
</evidence>
<dbReference type="SUPFAM" id="SSF52540">
    <property type="entry name" value="P-loop containing nucleoside triphosphate hydrolases"/>
    <property type="match status" value="1"/>
</dbReference>
<gene>
    <name evidence="8" type="ORF">DK847_16695</name>
</gene>
<evidence type="ECO:0000256" key="5">
    <source>
        <dbReference type="ARBA" id="ARBA00034923"/>
    </source>
</evidence>
<evidence type="ECO:0000256" key="3">
    <source>
        <dbReference type="ARBA" id="ARBA00022806"/>
    </source>
</evidence>
<dbReference type="EMBL" id="QKVK01000008">
    <property type="protein sequence ID" value="PZF75858.1"/>
    <property type="molecule type" value="Genomic_DNA"/>
</dbReference>
<reference evidence="9" key="1">
    <citation type="submission" date="2018-06" db="EMBL/GenBank/DDBJ databases">
        <title>Aestuariibacter litoralis strain KCTC 52945T.</title>
        <authorList>
            <person name="Li X."/>
            <person name="Salam N."/>
            <person name="Li J.-L."/>
            <person name="Chen Y.-M."/>
            <person name="Yang Z.-W."/>
            <person name="Zhang L.-Y."/>
            <person name="Han M.-X."/>
            <person name="Xiao M."/>
            <person name="Li W.-J."/>
        </authorList>
    </citation>
    <scope>NUCLEOTIDE SEQUENCE [LARGE SCALE GENOMIC DNA]</scope>
    <source>
        <strain evidence="9">KCTC 52945</strain>
    </source>
</reference>
<dbReference type="InterPro" id="IPR027417">
    <property type="entry name" value="P-loop_NTPase"/>
</dbReference>
<evidence type="ECO:0000259" key="7">
    <source>
        <dbReference type="PROSITE" id="PS51198"/>
    </source>
</evidence>
<dbReference type="Pfam" id="PF00580">
    <property type="entry name" value="UvrD-helicase"/>
    <property type="match status" value="2"/>
</dbReference>
<accession>A0A2W2B710</accession>
<dbReference type="GO" id="GO:0043138">
    <property type="term" value="F:3'-5' DNA helicase activity"/>
    <property type="evidence" value="ECO:0007669"/>
    <property type="project" value="TreeGrafter"/>
</dbReference>
<keyword evidence="9" id="KW-1185">Reference proteome</keyword>
<name>A0A2W2B710_9HYPH</name>
<evidence type="ECO:0000256" key="1">
    <source>
        <dbReference type="ARBA" id="ARBA00022741"/>
    </source>
</evidence>
<dbReference type="Gene3D" id="3.40.50.300">
    <property type="entry name" value="P-loop containing nucleotide triphosphate hydrolases"/>
    <property type="match status" value="2"/>
</dbReference>
<sequence>MISTGPHVPNLYGPSTLRVIADLVRHIVHARRGVGRAAVADWVSQFIGDADRHQAMSQVEGVIDLLCEMQDIGFGTVRGDRVLVALPERRVALPDGKVVALGDHGVPPSAGSDRFFPETTGQATETLVEVLAASDEPRMLGSRGRLEPAGSWTSDTPMPRSLRRAILLCGSFDPAEQRWSMSEANTEFLNEWFDCAPVDSPSYDAQILDKSQLRVVQATSDSRLVIEAGPGSGKTHVACERVISLVQNDDLAPARILILSFTRIAVAELRNRIQRRLDNTPNVASLQVRTFDSFAARLLAAVGLGNSGGHDATIQAATKLLRSNNPVVVDAMGQLEHVIIDEAQDLVGDREHMCGALLDLLAPTCGITVFGDFAQSIYGYQYRDKTGATFLTTVAKRSDFTSDQLEHDYRTRTAALKSMFGSIRKTLKADVVGSRDNYLLVREQIGTATIERDVTSFASHASTASGLILTRSRRGLYTAAEELRAAGRSYRVRLSDRPQRIEPWIGSLLGGLPATSRVSQDGFQFLYSEIRPAPQRDAADCWNILLDLDASGRGDISVGHVAEALADPPLDLVTDYEGRSGPLLSTIHAIKGREAEKVMLLLTRAPHGDTVDWAEEARTLYVGATRASSELRTGWINPRQFYTIGTPERYWAARRDSRLIEVGLEGDLADWTEFMRSGHMTSEAETISAIWQASLDGPQVAAYPDSNGRLIVRMGDREGTAIGVLSEQFIEIVQSLRQVEPGAPLPDVIGAISIVGATTVVVPARPGEAPSIAIMPLLGGFATIPR</sequence>
<organism evidence="8 9">
    <name type="scientific">Aestuariivirga litoralis</name>
    <dbReference type="NCBI Taxonomy" id="2650924"/>
    <lineage>
        <taxon>Bacteria</taxon>
        <taxon>Pseudomonadati</taxon>
        <taxon>Pseudomonadota</taxon>
        <taxon>Alphaproteobacteria</taxon>
        <taxon>Hyphomicrobiales</taxon>
        <taxon>Aestuariivirgaceae</taxon>
        <taxon>Aestuariivirga</taxon>
    </lineage>
</organism>
<dbReference type="GO" id="GO:0005524">
    <property type="term" value="F:ATP binding"/>
    <property type="evidence" value="ECO:0007669"/>
    <property type="project" value="UniProtKB-UniRule"/>
</dbReference>
<keyword evidence="3 6" id="KW-0347">Helicase</keyword>
<feature type="domain" description="UvrD-like helicase ATP-binding" evidence="7">
    <location>
        <begin position="207"/>
        <end position="579"/>
    </location>
</feature>
<keyword evidence="1 6" id="KW-0547">Nucleotide-binding</keyword>
<protein>
    <recommendedName>
        <fullName evidence="5">DNA 3'-5' helicase II</fullName>
    </recommendedName>
</protein>
<dbReference type="PROSITE" id="PS51198">
    <property type="entry name" value="UVRD_HELICASE_ATP_BIND"/>
    <property type="match status" value="1"/>
</dbReference>
<dbReference type="CDD" id="cd17932">
    <property type="entry name" value="DEXQc_UvrD"/>
    <property type="match status" value="1"/>
</dbReference>
<dbReference type="InterPro" id="IPR000212">
    <property type="entry name" value="DNA_helicase_UvrD/REP"/>
</dbReference>
<comment type="caution">
    <text evidence="8">The sequence shown here is derived from an EMBL/GenBank/DDBJ whole genome shotgun (WGS) entry which is preliminary data.</text>
</comment>
<dbReference type="PANTHER" id="PTHR11070">
    <property type="entry name" value="UVRD / RECB / PCRA DNA HELICASE FAMILY MEMBER"/>
    <property type="match status" value="1"/>
</dbReference>